<evidence type="ECO:0000313" key="1">
    <source>
        <dbReference type="EMBL" id="KRO17335.1"/>
    </source>
</evidence>
<dbReference type="STRING" id="1293598.IV56_GL000354"/>
<dbReference type="PATRIC" id="fig|1293598.4.peg.384"/>
<dbReference type="RefSeq" id="WP_056992687.1">
    <property type="nucleotide sequence ID" value="NZ_JQCE01000019.1"/>
</dbReference>
<keyword evidence="2" id="KW-1185">Reference proteome</keyword>
<gene>
    <name evidence="1" type="ORF">IV56_GL000354</name>
</gene>
<sequence length="60" mass="7338">MTENERRLWLLMDYHNWLTLIAIKGDDNHMLRHNIALNRRRRIELAHGDADVKVRSPFWE</sequence>
<proteinExistence type="predicted"/>
<dbReference type="AlphaFoldDB" id="A0A0R2MV15"/>
<accession>A0A0R2MV15</accession>
<protein>
    <submittedName>
        <fullName evidence="1">Uncharacterized protein</fullName>
    </submittedName>
</protein>
<reference evidence="1 2" key="1">
    <citation type="journal article" date="2015" name="Genome Announc.">
        <title>Expanding the biotechnology potential of lactobacilli through comparative genomics of 213 strains and associated genera.</title>
        <authorList>
            <person name="Sun Z."/>
            <person name="Harris H.M."/>
            <person name="McCann A."/>
            <person name="Guo C."/>
            <person name="Argimon S."/>
            <person name="Zhang W."/>
            <person name="Yang X."/>
            <person name="Jeffery I.B."/>
            <person name="Cooney J.C."/>
            <person name="Kagawa T.F."/>
            <person name="Liu W."/>
            <person name="Song Y."/>
            <person name="Salvetti E."/>
            <person name="Wrobel A."/>
            <person name="Rasinkangas P."/>
            <person name="Parkhill J."/>
            <person name="Rea M.C."/>
            <person name="O'Sullivan O."/>
            <person name="Ritari J."/>
            <person name="Douillard F.P."/>
            <person name="Paul Ross R."/>
            <person name="Yang R."/>
            <person name="Briner A.E."/>
            <person name="Felis G.E."/>
            <person name="de Vos W.M."/>
            <person name="Barrangou R."/>
            <person name="Klaenhammer T.R."/>
            <person name="Caufield P.W."/>
            <person name="Cui Y."/>
            <person name="Zhang H."/>
            <person name="O'Toole P.W."/>
        </authorList>
    </citation>
    <scope>NUCLEOTIDE SEQUENCE [LARGE SCALE GENOMIC DNA]</scope>
    <source>
        <strain evidence="1 2">DSM 24301</strain>
    </source>
</reference>
<name>A0A0R2MV15_9LACO</name>
<evidence type="ECO:0000313" key="2">
    <source>
        <dbReference type="Proteomes" id="UP000050969"/>
    </source>
</evidence>
<dbReference type="EMBL" id="JQCE01000019">
    <property type="protein sequence ID" value="KRO17335.1"/>
    <property type="molecule type" value="Genomic_DNA"/>
</dbReference>
<dbReference type="Proteomes" id="UP000050969">
    <property type="component" value="Unassembled WGS sequence"/>
</dbReference>
<comment type="caution">
    <text evidence="1">The sequence shown here is derived from an EMBL/GenBank/DDBJ whole genome shotgun (WGS) entry which is preliminary data.</text>
</comment>
<organism evidence="1 2">
    <name type="scientific">Lacticaseibacillus saniviri JCM 17471 = DSM 24301</name>
    <dbReference type="NCBI Taxonomy" id="1293598"/>
    <lineage>
        <taxon>Bacteria</taxon>
        <taxon>Bacillati</taxon>
        <taxon>Bacillota</taxon>
        <taxon>Bacilli</taxon>
        <taxon>Lactobacillales</taxon>
        <taxon>Lactobacillaceae</taxon>
        <taxon>Lacticaseibacillus</taxon>
    </lineage>
</organism>